<name>A0A0C1QIM1_9RICK</name>
<organism evidence="1 2">
    <name type="scientific">Candidatus Jidaibacter acanthamoebae</name>
    <dbReference type="NCBI Taxonomy" id="86105"/>
    <lineage>
        <taxon>Bacteria</taxon>
        <taxon>Pseudomonadati</taxon>
        <taxon>Pseudomonadota</taxon>
        <taxon>Alphaproteobacteria</taxon>
        <taxon>Rickettsiales</taxon>
        <taxon>Candidatus Midichloriaceae</taxon>
        <taxon>Candidatus Jidaibacter</taxon>
    </lineage>
</organism>
<feature type="non-terminal residue" evidence="1">
    <location>
        <position position="214"/>
    </location>
</feature>
<evidence type="ECO:0000313" key="2">
    <source>
        <dbReference type="Proteomes" id="UP000031258"/>
    </source>
</evidence>
<dbReference type="AlphaFoldDB" id="A0A0C1QIM1"/>
<accession>A0A0C1QIM1</accession>
<dbReference type="EMBL" id="JSWE01000248">
    <property type="protein sequence ID" value="KIE04043.1"/>
    <property type="molecule type" value="Genomic_DNA"/>
</dbReference>
<evidence type="ECO:0008006" key="3">
    <source>
        <dbReference type="Google" id="ProtNLM"/>
    </source>
</evidence>
<comment type="caution">
    <text evidence="1">The sequence shown here is derived from an EMBL/GenBank/DDBJ whole genome shotgun (WGS) entry which is preliminary data.</text>
</comment>
<reference evidence="1 2" key="1">
    <citation type="submission" date="2014-11" db="EMBL/GenBank/DDBJ databases">
        <title>A Rickettsiales Symbiont of Amoebae With Ancient Features.</title>
        <authorList>
            <person name="Schulz F."/>
            <person name="Martijn J."/>
            <person name="Wascher F."/>
            <person name="Kostanjsek R."/>
            <person name="Ettema T.J."/>
            <person name="Horn M."/>
        </authorList>
    </citation>
    <scope>NUCLEOTIDE SEQUENCE [LARGE SCALE GENOMIC DNA]</scope>
    <source>
        <strain evidence="1 2">UWC36</strain>
    </source>
</reference>
<dbReference type="STRING" id="86105.NF27_KG00010"/>
<sequence>MTKMTIYEKLLEKHFHPQIIIPQLAEELGLEQAIIIQQLHYWLQKCGKIIDGNVWVYNTYKDWHKQFSYWSISKIQRFFSSLEKQGIIISKKLNACKSDHTKWYSINYSKVIEILSDCLPEKNFSLEQFELSLCQSDTIINRLTDNNHHNTNFLSNNDKTSSRLRKSDRQNLNSFEKESLKDVMQPIPSHNHMLKILDKKTVIVEKEISEEGTD</sequence>
<evidence type="ECO:0000313" key="1">
    <source>
        <dbReference type="EMBL" id="KIE04043.1"/>
    </source>
</evidence>
<proteinExistence type="predicted"/>
<dbReference type="Proteomes" id="UP000031258">
    <property type="component" value="Unassembled WGS sequence"/>
</dbReference>
<protein>
    <recommendedName>
        <fullName evidence="3">DnaA N-terminal domain-containing protein</fullName>
    </recommendedName>
</protein>
<gene>
    <name evidence="1" type="ORF">NF27_KG00010</name>
</gene>
<keyword evidence="2" id="KW-1185">Reference proteome</keyword>